<dbReference type="SUPFAM" id="SSF51120">
    <property type="entry name" value="beta-Roll"/>
    <property type="match status" value="1"/>
</dbReference>
<sequence>MGGGGRDHLSGGADDDWLDGGISHDVLFGDGGNDVLIGKNGSDRLDGGAGDDTLYGGSGDDTLTGGGGTDVLDGSTGADTFIFSEGNVVITGFQNDVDTLLLDPALWGGGAQDAEDLVAMAEVIDGDLVFTFDAGRLVIEDLTNPNALLNDIGLI</sequence>
<organism evidence="4 5">
    <name type="scientific">Roseivivax lentus</name>
    <dbReference type="NCBI Taxonomy" id="633194"/>
    <lineage>
        <taxon>Bacteria</taxon>
        <taxon>Pseudomonadati</taxon>
        <taxon>Pseudomonadota</taxon>
        <taxon>Alphaproteobacteria</taxon>
        <taxon>Rhodobacterales</taxon>
        <taxon>Roseobacteraceae</taxon>
        <taxon>Roseivivax</taxon>
    </lineage>
</organism>
<protein>
    <submittedName>
        <fullName evidence="4">Serralysin</fullName>
    </submittedName>
</protein>
<comment type="subcellular location">
    <subcellularLocation>
        <location evidence="1">Secreted</location>
    </subcellularLocation>
</comment>
<dbReference type="AlphaFoldDB" id="A0A1N7Q528"/>
<evidence type="ECO:0000313" key="4">
    <source>
        <dbReference type="EMBL" id="SIT17943.1"/>
    </source>
</evidence>
<evidence type="ECO:0000256" key="2">
    <source>
        <dbReference type="ARBA" id="ARBA00022525"/>
    </source>
</evidence>
<dbReference type="Proteomes" id="UP000186684">
    <property type="component" value="Unassembled WGS sequence"/>
</dbReference>
<feature type="compositionally biased region" description="Gly residues" evidence="3">
    <location>
        <begin position="56"/>
        <end position="68"/>
    </location>
</feature>
<proteinExistence type="predicted"/>
<dbReference type="InterPro" id="IPR001343">
    <property type="entry name" value="Hemolysn_Ca-bd"/>
</dbReference>
<dbReference type="InterPro" id="IPR050557">
    <property type="entry name" value="RTX_toxin/Mannuronan_C5-epim"/>
</dbReference>
<gene>
    <name evidence="4" type="ORF">SAMN05421759_1287</name>
</gene>
<dbReference type="InterPro" id="IPR011049">
    <property type="entry name" value="Serralysin-like_metalloprot_C"/>
</dbReference>
<dbReference type="STRING" id="633194.SAMN05421759_1287"/>
<evidence type="ECO:0000256" key="1">
    <source>
        <dbReference type="ARBA" id="ARBA00004613"/>
    </source>
</evidence>
<dbReference type="InterPro" id="IPR018511">
    <property type="entry name" value="Hemolysin-typ_Ca-bd_CS"/>
</dbReference>
<dbReference type="PANTHER" id="PTHR38340">
    <property type="entry name" value="S-LAYER PROTEIN"/>
    <property type="match status" value="1"/>
</dbReference>
<dbReference type="PRINTS" id="PR00313">
    <property type="entry name" value="CABNDNGRPT"/>
</dbReference>
<name>A0A1N7Q528_9RHOB</name>
<dbReference type="EMBL" id="FTOQ01000028">
    <property type="protein sequence ID" value="SIT17943.1"/>
    <property type="molecule type" value="Genomic_DNA"/>
</dbReference>
<dbReference type="GO" id="GO:0005509">
    <property type="term" value="F:calcium ion binding"/>
    <property type="evidence" value="ECO:0007669"/>
    <property type="project" value="InterPro"/>
</dbReference>
<dbReference type="Gene3D" id="2.150.10.10">
    <property type="entry name" value="Serralysin-like metalloprotease, C-terminal"/>
    <property type="match status" value="2"/>
</dbReference>
<reference evidence="5" key="1">
    <citation type="submission" date="2017-01" db="EMBL/GenBank/DDBJ databases">
        <authorList>
            <person name="Varghese N."/>
            <person name="Submissions S."/>
        </authorList>
    </citation>
    <scope>NUCLEOTIDE SEQUENCE [LARGE SCALE GENOMIC DNA]</scope>
    <source>
        <strain evidence="5">DSM 29430</strain>
    </source>
</reference>
<dbReference type="PANTHER" id="PTHR38340:SF1">
    <property type="entry name" value="S-LAYER PROTEIN"/>
    <property type="match status" value="1"/>
</dbReference>
<keyword evidence="5" id="KW-1185">Reference proteome</keyword>
<dbReference type="PROSITE" id="PS00330">
    <property type="entry name" value="HEMOLYSIN_CALCIUM"/>
    <property type="match status" value="2"/>
</dbReference>
<accession>A0A1N7Q528</accession>
<dbReference type="Pfam" id="PF00353">
    <property type="entry name" value="HemolysinCabind"/>
    <property type="match status" value="2"/>
</dbReference>
<evidence type="ECO:0000313" key="5">
    <source>
        <dbReference type="Proteomes" id="UP000186684"/>
    </source>
</evidence>
<feature type="region of interest" description="Disordered" evidence="3">
    <location>
        <begin position="48"/>
        <end position="68"/>
    </location>
</feature>
<keyword evidence="2" id="KW-0964">Secreted</keyword>
<dbReference type="GO" id="GO:0005576">
    <property type="term" value="C:extracellular region"/>
    <property type="evidence" value="ECO:0007669"/>
    <property type="project" value="UniProtKB-SubCell"/>
</dbReference>
<evidence type="ECO:0000256" key="3">
    <source>
        <dbReference type="SAM" id="MobiDB-lite"/>
    </source>
</evidence>